<comment type="caution">
    <text evidence="3">The sequence shown here is derived from an EMBL/GenBank/DDBJ whole genome shotgun (WGS) entry which is preliminary data.</text>
</comment>
<dbReference type="InterPro" id="IPR048015">
    <property type="entry name" value="NTP-PPase_MazG-like_N"/>
</dbReference>
<dbReference type="Pfam" id="PF03819">
    <property type="entry name" value="MazG"/>
    <property type="match status" value="2"/>
</dbReference>
<reference evidence="3 4" key="1">
    <citation type="submission" date="2017-11" db="EMBL/GenBank/DDBJ databases">
        <title>Comparitive Functional Genomics of Dry Heat Resistant strains isolated from the Viking Spacecraft.</title>
        <authorList>
            <person name="Seuylemezian A."/>
            <person name="Cooper K."/>
            <person name="Vaishampayan P."/>
        </authorList>
    </citation>
    <scope>NUCLEOTIDE SEQUENCE [LARGE SCALE GENOMIC DNA]</scope>
    <source>
        <strain evidence="3 4">V1-29</strain>
    </source>
</reference>
<gene>
    <name evidence="3" type="ORF">CUU66_05600</name>
</gene>
<dbReference type="InterPro" id="IPR048011">
    <property type="entry name" value="NTP-PPase_MazG-like_C"/>
</dbReference>
<sequence>MANEIKVIGLGSGELSQIPYGIYKTLKEAGHCFVRTMDHPVIRELSEEGITFASFDSIYEKHGQFEEVYEEISNILLSAAKEQNILYAVPGHPMVAEKTVQLLLEKGPSLSIEINIEGGQSFIDSLFQAAGFDPIDGFQLLDGTSLRADELMITGHVIIGQVYDQFTASEVKLTLMEKLPDEYEVYIITAAGSSAEQIKKVHLYELDHGMELNNLTSIYVPPVKKEEWLYKEFFKAKQIIAALRGPGGCPWDQEQTHESLKKYLIEETYELIDAIDQGDEEQMIGELGDILLQVLLHAQIGEDEGLFSISDVIGSLSSKMVRRHPHVFGDVQVKDSEDVIANWQKIKETEGSAEKKEHMLDSVETSLPQLLTAYEYQKKASKAGFDWKEPEPMWEKVFEEIKEVQTEIKADNMDALKKELGDVFFALVNVCRYYSINPEEAVHATNRKFYNRFAYIENRLQEKGAAFEEYTLEELDSLWEEAKNKGY</sequence>
<dbReference type="FunFam" id="3.40.1010.10:FF:000008">
    <property type="entry name" value="Similar to nucleoside triphosphate pyrophosphohydrolase, MazG"/>
    <property type="match status" value="1"/>
</dbReference>
<dbReference type="CDD" id="cd11723">
    <property type="entry name" value="YabN_N_like"/>
    <property type="match status" value="1"/>
</dbReference>
<feature type="domain" description="Tetrapyrrole methylase" evidence="1">
    <location>
        <begin position="7"/>
        <end position="206"/>
    </location>
</feature>
<dbReference type="CDD" id="cd11528">
    <property type="entry name" value="NTP-PPase_MazG_Nterm"/>
    <property type="match status" value="1"/>
</dbReference>
<dbReference type="FunFam" id="1.10.287.1080:FF:000001">
    <property type="entry name" value="Nucleoside triphosphate pyrophosphohydrolase"/>
    <property type="match status" value="1"/>
</dbReference>
<accession>A0A2N5M917</accession>
<dbReference type="GO" id="GO:0046047">
    <property type="term" value="P:TTP catabolic process"/>
    <property type="evidence" value="ECO:0007669"/>
    <property type="project" value="TreeGrafter"/>
</dbReference>
<dbReference type="OrthoDB" id="9808939at2"/>
<dbReference type="CDD" id="cd11529">
    <property type="entry name" value="NTP-PPase_MazG_Cterm"/>
    <property type="match status" value="1"/>
</dbReference>
<keyword evidence="4" id="KW-1185">Reference proteome</keyword>
<feature type="domain" description="NTP pyrophosphohydrolase MazG-like" evidence="2">
    <location>
        <begin position="255"/>
        <end position="328"/>
    </location>
</feature>
<dbReference type="PANTHER" id="PTHR30522">
    <property type="entry name" value="NUCLEOSIDE TRIPHOSPHATE PYROPHOSPHOHYDROLASE"/>
    <property type="match status" value="1"/>
</dbReference>
<dbReference type="RefSeq" id="WP_101640689.1">
    <property type="nucleotide sequence ID" value="NZ_PGUY01000015.1"/>
</dbReference>
<dbReference type="InterPro" id="IPR004518">
    <property type="entry name" value="MazG-like_dom"/>
</dbReference>
<dbReference type="GO" id="GO:0046061">
    <property type="term" value="P:dATP catabolic process"/>
    <property type="evidence" value="ECO:0007669"/>
    <property type="project" value="TreeGrafter"/>
</dbReference>
<dbReference type="Gene3D" id="1.10.287.1080">
    <property type="entry name" value="MazG-like"/>
    <property type="match status" value="2"/>
</dbReference>
<dbReference type="PIRSF" id="PIRSF002845">
    <property type="entry name" value="Ttrprl_mtas_MazG"/>
    <property type="match status" value="1"/>
</dbReference>
<evidence type="ECO:0000259" key="2">
    <source>
        <dbReference type="Pfam" id="PF03819"/>
    </source>
</evidence>
<dbReference type="SUPFAM" id="SSF101386">
    <property type="entry name" value="all-alpha NTP pyrophosphatases"/>
    <property type="match status" value="2"/>
</dbReference>
<evidence type="ECO:0000259" key="1">
    <source>
        <dbReference type="Pfam" id="PF00590"/>
    </source>
</evidence>
<dbReference type="GO" id="GO:0047429">
    <property type="term" value="F:nucleoside triphosphate diphosphatase activity"/>
    <property type="evidence" value="ECO:0007669"/>
    <property type="project" value="InterPro"/>
</dbReference>
<dbReference type="AlphaFoldDB" id="A0A2N5M917"/>
<dbReference type="Gene3D" id="3.40.1010.10">
    <property type="entry name" value="Cobalt-precorrin-4 Transmethylase, Domain 1"/>
    <property type="match status" value="1"/>
</dbReference>
<dbReference type="SUPFAM" id="SSF53790">
    <property type="entry name" value="Tetrapyrrole methylase"/>
    <property type="match status" value="1"/>
</dbReference>
<dbReference type="GO" id="GO:0046076">
    <property type="term" value="P:dTTP catabolic process"/>
    <property type="evidence" value="ECO:0007669"/>
    <property type="project" value="TreeGrafter"/>
</dbReference>
<evidence type="ECO:0000313" key="3">
    <source>
        <dbReference type="EMBL" id="PLT30849.1"/>
    </source>
</evidence>
<dbReference type="Pfam" id="PF00590">
    <property type="entry name" value="TP_methylase"/>
    <property type="match status" value="1"/>
</dbReference>
<dbReference type="InterPro" id="IPR035013">
    <property type="entry name" value="YabN_N"/>
</dbReference>
<dbReference type="FunFam" id="1.10.287.1080:FF:000003">
    <property type="entry name" value="Nucleoside triphosphate pyrophosphohydrolase"/>
    <property type="match status" value="1"/>
</dbReference>
<dbReference type="PANTHER" id="PTHR30522:SF0">
    <property type="entry name" value="NUCLEOSIDE TRIPHOSPHATE PYROPHOSPHOHYDROLASE"/>
    <property type="match status" value="1"/>
</dbReference>
<dbReference type="NCBIfam" id="TIGR00444">
    <property type="entry name" value="mazG"/>
    <property type="match status" value="1"/>
</dbReference>
<dbReference type="GO" id="GO:0046052">
    <property type="term" value="P:UTP catabolic process"/>
    <property type="evidence" value="ECO:0007669"/>
    <property type="project" value="TreeGrafter"/>
</dbReference>
<organism evidence="3 4">
    <name type="scientific">Peribacillus deserti</name>
    <dbReference type="NCBI Taxonomy" id="673318"/>
    <lineage>
        <taxon>Bacteria</taxon>
        <taxon>Bacillati</taxon>
        <taxon>Bacillota</taxon>
        <taxon>Bacilli</taxon>
        <taxon>Bacillales</taxon>
        <taxon>Bacillaceae</taxon>
        <taxon>Peribacillus</taxon>
    </lineage>
</organism>
<evidence type="ECO:0000313" key="4">
    <source>
        <dbReference type="Proteomes" id="UP000234748"/>
    </source>
</evidence>
<dbReference type="NCBIfam" id="NF007113">
    <property type="entry name" value="PRK09562.1"/>
    <property type="match status" value="1"/>
</dbReference>
<dbReference type="GO" id="GO:0006203">
    <property type="term" value="P:dGTP catabolic process"/>
    <property type="evidence" value="ECO:0007669"/>
    <property type="project" value="TreeGrafter"/>
</dbReference>
<proteinExistence type="predicted"/>
<dbReference type="EMBL" id="PGUY01000015">
    <property type="protein sequence ID" value="PLT30849.1"/>
    <property type="molecule type" value="Genomic_DNA"/>
</dbReference>
<dbReference type="InterPro" id="IPR014777">
    <property type="entry name" value="4pyrrole_Mease_sub1"/>
</dbReference>
<dbReference type="Proteomes" id="UP000234748">
    <property type="component" value="Unassembled WGS sequence"/>
</dbReference>
<dbReference type="GO" id="GO:0008168">
    <property type="term" value="F:methyltransferase activity"/>
    <property type="evidence" value="ECO:0007669"/>
    <property type="project" value="InterPro"/>
</dbReference>
<protein>
    <submittedName>
        <fullName evidence="3">Nucleoside triphosphate pyrophosphohydrolase</fullName>
    </submittedName>
</protein>
<dbReference type="GO" id="GO:0046081">
    <property type="term" value="P:dUTP catabolic process"/>
    <property type="evidence" value="ECO:0007669"/>
    <property type="project" value="TreeGrafter"/>
</dbReference>
<keyword evidence="3" id="KW-0378">Hydrolase</keyword>
<dbReference type="InterPro" id="IPR024180">
    <property type="entry name" value="Tetrapyrrole_Mease/MazG_pred"/>
</dbReference>
<feature type="domain" description="NTP pyrophosphohydrolase MazG-like" evidence="2">
    <location>
        <begin position="390"/>
        <end position="452"/>
    </location>
</feature>
<name>A0A2N5M917_9BACI</name>
<dbReference type="GO" id="GO:0006950">
    <property type="term" value="P:response to stress"/>
    <property type="evidence" value="ECO:0007669"/>
    <property type="project" value="UniProtKB-ARBA"/>
</dbReference>
<dbReference type="InterPro" id="IPR000878">
    <property type="entry name" value="4pyrrol_Mease"/>
</dbReference>
<dbReference type="InterPro" id="IPR011551">
    <property type="entry name" value="NTP_PyrPHydrolase_MazG"/>
</dbReference>
<dbReference type="InterPro" id="IPR035996">
    <property type="entry name" value="4pyrrol_Methylase_sf"/>
</dbReference>